<dbReference type="AlphaFoldDB" id="A0AAV2TW30"/>
<dbReference type="InterPro" id="IPR036140">
    <property type="entry name" value="PFN_sf"/>
</dbReference>
<dbReference type="Gene3D" id="3.30.450.30">
    <property type="entry name" value="Dynein light chain 2a, cytoplasmic"/>
    <property type="match status" value="1"/>
</dbReference>
<dbReference type="SUPFAM" id="SSF55770">
    <property type="entry name" value="Profilin (actin-binding protein)"/>
    <property type="match status" value="1"/>
</dbReference>
<name>A0AAV2TW30_CALDB</name>
<dbReference type="Pfam" id="PF00235">
    <property type="entry name" value="Profilin"/>
    <property type="match status" value="1"/>
</dbReference>
<comment type="caution">
    <text evidence="1">The sequence shown here is derived from an EMBL/GenBank/DDBJ whole genome shotgun (WGS) entry which is preliminary data.</text>
</comment>
<dbReference type="EMBL" id="CAXLJL010000711">
    <property type="protein sequence ID" value="CAL5140386.1"/>
    <property type="molecule type" value="Genomic_DNA"/>
</dbReference>
<accession>A0AAV2TW30</accession>
<dbReference type="GO" id="GO:0003779">
    <property type="term" value="F:actin binding"/>
    <property type="evidence" value="ECO:0007669"/>
    <property type="project" value="InterPro"/>
</dbReference>
<sequence>MSEQWCQRCRDEISIHPAISFLAFVDKNGNLYGNSATNTDFPVTAEFAKAVIHAIQVEAPSSLMFGNEKFITIQRDDTHWMGKCNQKSLFAYICKTICIIGMSIDTSKALLGSKGNSEMAKLCEQYKGSGM</sequence>
<reference evidence="1" key="1">
    <citation type="submission" date="2024-06" db="EMBL/GenBank/DDBJ databases">
        <authorList>
            <person name="Liu X."/>
            <person name="Lenzi L."/>
            <person name="Haldenby T S."/>
            <person name="Uol C."/>
        </authorList>
    </citation>
    <scope>NUCLEOTIDE SEQUENCE</scope>
</reference>
<evidence type="ECO:0008006" key="3">
    <source>
        <dbReference type="Google" id="ProtNLM"/>
    </source>
</evidence>
<protein>
    <recommendedName>
        <fullName evidence="3">Profilin</fullName>
    </recommendedName>
</protein>
<proteinExistence type="predicted"/>
<organism evidence="1 2">
    <name type="scientific">Calicophoron daubneyi</name>
    <name type="common">Rumen fluke</name>
    <name type="synonym">Paramphistomum daubneyi</name>
    <dbReference type="NCBI Taxonomy" id="300641"/>
    <lineage>
        <taxon>Eukaryota</taxon>
        <taxon>Metazoa</taxon>
        <taxon>Spiralia</taxon>
        <taxon>Lophotrochozoa</taxon>
        <taxon>Platyhelminthes</taxon>
        <taxon>Trematoda</taxon>
        <taxon>Digenea</taxon>
        <taxon>Plagiorchiida</taxon>
        <taxon>Pronocephalata</taxon>
        <taxon>Paramphistomoidea</taxon>
        <taxon>Paramphistomidae</taxon>
        <taxon>Calicophoron</taxon>
    </lineage>
</organism>
<dbReference type="InterPro" id="IPR048278">
    <property type="entry name" value="PFN"/>
</dbReference>
<gene>
    <name evidence="1" type="ORF">CDAUBV1_LOCUS15710</name>
</gene>
<evidence type="ECO:0000313" key="2">
    <source>
        <dbReference type="Proteomes" id="UP001497525"/>
    </source>
</evidence>
<dbReference type="Proteomes" id="UP001497525">
    <property type="component" value="Unassembled WGS sequence"/>
</dbReference>
<evidence type="ECO:0000313" key="1">
    <source>
        <dbReference type="EMBL" id="CAL5140386.1"/>
    </source>
</evidence>